<evidence type="ECO:0000313" key="2">
    <source>
        <dbReference type="Proteomes" id="UP000054632"/>
    </source>
</evidence>
<reference evidence="1 2" key="1">
    <citation type="submission" date="2015-01" db="EMBL/GenBank/DDBJ databases">
        <title>Evolution of Trichinella species and genotypes.</title>
        <authorList>
            <person name="Korhonen P.K."/>
            <person name="Edoardo P."/>
            <person name="Giuseppe L.R."/>
            <person name="Gasser R.B."/>
        </authorList>
    </citation>
    <scope>NUCLEOTIDE SEQUENCE [LARGE SCALE GENOMIC DNA]</scope>
    <source>
        <strain evidence="1">ISS13</strain>
    </source>
</reference>
<feature type="non-terminal residue" evidence="1">
    <location>
        <position position="1"/>
    </location>
</feature>
<gene>
    <name evidence="1" type="ORF">T4A_8549</name>
</gene>
<organism evidence="1 2">
    <name type="scientific">Trichinella pseudospiralis</name>
    <name type="common">Parasitic roundworm</name>
    <dbReference type="NCBI Taxonomy" id="6337"/>
    <lineage>
        <taxon>Eukaryota</taxon>
        <taxon>Metazoa</taxon>
        <taxon>Ecdysozoa</taxon>
        <taxon>Nematoda</taxon>
        <taxon>Enoplea</taxon>
        <taxon>Dorylaimia</taxon>
        <taxon>Trichinellida</taxon>
        <taxon>Trichinellidae</taxon>
        <taxon>Trichinella</taxon>
    </lineage>
</organism>
<name>A0A0V1EBN5_TRIPS</name>
<feature type="non-terminal residue" evidence="1">
    <location>
        <position position="126"/>
    </location>
</feature>
<proteinExistence type="predicted"/>
<dbReference type="EMBL" id="JYDR01000061">
    <property type="protein sequence ID" value="KRY71213.1"/>
    <property type="molecule type" value="Genomic_DNA"/>
</dbReference>
<comment type="caution">
    <text evidence="1">The sequence shown here is derived from an EMBL/GenBank/DDBJ whole genome shotgun (WGS) entry which is preliminary data.</text>
</comment>
<protein>
    <submittedName>
        <fullName evidence="1">Uncharacterized protein</fullName>
    </submittedName>
</protein>
<accession>A0A0V1EBN5</accession>
<evidence type="ECO:0000313" key="1">
    <source>
        <dbReference type="EMBL" id="KRY71213.1"/>
    </source>
</evidence>
<dbReference type="AlphaFoldDB" id="A0A0V1EBN5"/>
<dbReference type="Proteomes" id="UP000054632">
    <property type="component" value="Unassembled WGS sequence"/>
</dbReference>
<sequence>LPSEKSFDLNFDGSDVVVRISASAGNDSHSKSETVQWARCEPGKICKTKKQPSRRRRSECGARFCPMLGIMNDKQNGSTFLCSLTSVWEAELLSVGSLCKRNNWPECENAAKENGISQTASRLAKD</sequence>